<name>A0ACB8RC24_9AGAM</name>
<gene>
    <name evidence="1" type="ORF">FA95DRAFT_1565693</name>
</gene>
<reference evidence="1" key="1">
    <citation type="submission" date="2021-02" db="EMBL/GenBank/DDBJ databases">
        <authorList>
            <consortium name="DOE Joint Genome Institute"/>
            <person name="Ahrendt S."/>
            <person name="Looney B.P."/>
            <person name="Miyauchi S."/>
            <person name="Morin E."/>
            <person name="Drula E."/>
            <person name="Courty P.E."/>
            <person name="Chicoki N."/>
            <person name="Fauchery L."/>
            <person name="Kohler A."/>
            <person name="Kuo A."/>
            <person name="Labutti K."/>
            <person name="Pangilinan J."/>
            <person name="Lipzen A."/>
            <person name="Riley R."/>
            <person name="Andreopoulos W."/>
            <person name="He G."/>
            <person name="Johnson J."/>
            <person name="Barry K.W."/>
            <person name="Grigoriev I.V."/>
            <person name="Nagy L."/>
            <person name="Hibbett D."/>
            <person name="Henrissat B."/>
            <person name="Matheny P.B."/>
            <person name="Labbe J."/>
            <person name="Martin F."/>
        </authorList>
    </citation>
    <scope>NUCLEOTIDE SEQUENCE</scope>
    <source>
        <strain evidence="1">FP105234-sp</strain>
    </source>
</reference>
<dbReference type="Proteomes" id="UP000814033">
    <property type="component" value="Unassembled WGS sequence"/>
</dbReference>
<accession>A0ACB8RC24</accession>
<evidence type="ECO:0000313" key="1">
    <source>
        <dbReference type="EMBL" id="KAI0041123.1"/>
    </source>
</evidence>
<proteinExistence type="predicted"/>
<evidence type="ECO:0000313" key="2">
    <source>
        <dbReference type="Proteomes" id="UP000814033"/>
    </source>
</evidence>
<protein>
    <submittedName>
        <fullName evidence="1">Uncharacterized protein</fullName>
    </submittedName>
</protein>
<organism evidence="1 2">
    <name type="scientific">Auriscalpium vulgare</name>
    <dbReference type="NCBI Taxonomy" id="40419"/>
    <lineage>
        <taxon>Eukaryota</taxon>
        <taxon>Fungi</taxon>
        <taxon>Dikarya</taxon>
        <taxon>Basidiomycota</taxon>
        <taxon>Agaricomycotina</taxon>
        <taxon>Agaricomycetes</taxon>
        <taxon>Russulales</taxon>
        <taxon>Auriscalpiaceae</taxon>
        <taxon>Auriscalpium</taxon>
    </lineage>
</organism>
<dbReference type="EMBL" id="MU276142">
    <property type="protein sequence ID" value="KAI0041123.1"/>
    <property type="molecule type" value="Genomic_DNA"/>
</dbReference>
<reference evidence="1" key="2">
    <citation type="journal article" date="2022" name="New Phytol.">
        <title>Evolutionary transition to the ectomycorrhizal habit in the genomes of a hyperdiverse lineage of mushroom-forming fungi.</title>
        <authorList>
            <person name="Looney B."/>
            <person name="Miyauchi S."/>
            <person name="Morin E."/>
            <person name="Drula E."/>
            <person name="Courty P.E."/>
            <person name="Kohler A."/>
            <person name="Kuo A."/>
            <person name="LaButti K."/>
            <person name="Pangilinan J."/>
            <person name="Lipzen A."/>
            <person name="Riley R."/>
            <person name="Andreopoulos W."/>
            <person name="He G."/>
            <person name="Johnson J."/>
            <person name="Nolan M."/>
            <person name="Tritt A."/>
            <person name="Barry K.W."/>
            <person name="Grigoriev I.V."/>
            <person name="Nagy L.G."/>
            <person name="Hibbett D."/>
            <person name="Henrissat B."/>
            <person name="Matheny P.B."/>
            <person name="Labbe J."/>
            <person name="Martin F.M."/>
        </authorList>
    </citation>
    <scope>NUCLEOTIDE SEQUENCE</scope>
    <source>
        <strain evidence="1">FP105234-sp</strain>
    </source>
</reference>
<sequence>MLRRAHTEHNALQPICRLPPELLAIIFASVAAKDPPHHGHLGWINLTFTCQHVRRIALSQPTTWANIALTLSYEWRELMLVRAQDAPLTIALFVRGSQEASFTVRPTDLDFIFSNLYRTDTLRLSSAFYSNQRLLDEFVGHPAPILQRLEAIVRRSQFPPHFLGDAAPRLRHLALSTASRRPWEIPFIQGLTSLEMTYEYEMVKMPPLGELLDALDGIPQLTKLRLDISNPPLAAEPNPGDRGVLVARQRIVTLLNLTQMYLRTRLARGADLLRHIALPPSIPLHIIVDYWGDREPAVFDHEFSAYLALPRARVAKLVIAPPAFDDADDHSSAADVAIEVSAWHANAPSGSSPDFLLTLNVFGLEVRAPAVSSAALRAFASPDLQALTIAEDGWSENAAWPLIGSDNAGLHTLEVSGDAANALARVVASNIPAEEFLPTLTTLTLHNVTVEQVSNSEAHRSTVFRHPSYVGLLDWLAARKEAGRPVELTMDVDIAEVDLRQSRRHSGGTAAVRHRHHRSRAA</sequence>
<keyword evidence="2" id="KW-1185">Reference proteome</keyword>
<comment type="caution">
    <text evidence="1">The sequence shown here is derived from an EMBL/GenBank/DDBJ whole genome shotgun (WGS) entry which is preliminary data.</text>
</comment>